<reference evidence="3 4" key="1">
    <citation type="journal article" date="2023" name="Int. J. Mol. Sci.">
        <title>De Novo Assembly and Annotation of 11 Diverse Shrub Willow (Salix) Genomes Reveals Novel Gene Organization in Sex-Linked Regions.</title>
        <authorList>
            <person name="Hyden B."/>
            <person name="Feng K."/>
            <person name="Yates T.B."/>
            <person name="Jawdy S."/>
            <person name="Cereghino C."/>
            <person name="Smart L.B."/>
            <person name="Muchero W."/>
        </authorList>
    </citation>
    <scope>NUCLEOTIDE SEQUENCE [LARGE SCALE GENOMIC DNA]</scope>
    <source>
        <tissue evidence="3">Shoot tip</tissue>
    </source>
</reference>
<evidence type="ECO:0000256" key="1">
    <source>
        <dbReference type="SAM" id="Phobius"/>
    </source>
</evidence>
<protein>
    <recommendedName>
        <fullName evidence="2">PGG domain-containing protein</fullName>
    </recommendedName>
</protein>
<keyword evidence="1" id="KW-0812">Transmembrane</keyword>
<organism evidence="3 4">
    <name type="scientific">Salix udensis</name>
    <dbReference type="NCBI Taxonomy" id="889485"/>
    <lineage>
        <taxon>Eukaryota</taxon>
        <taxon>Viridiplantae</taxon>
        <taxon>Streptophyta</taxon>
        <taxon>Embryophyta</taxon>
        <taxon>Tracheophyta</taxon>
        <taxon>Spermatophyta</taxon>
        <taxon>Magnoliopsida</taxon>
        <taxon>eudicotyledons</taxon>
        <taxon>Gunneridae</taxon>
        <taxon>Pentapetalae</taxon>
        <taxon>rosids</taxon>
        <taxon>fabids</taxon>
        <taxon>Malpighiales</taxon>
        <taxon>Salicaceae</taxon>
        <taxon>Saliceae</taxon>
        <taxon>Salix</taxon>
    </lineage>
</organism>
<proteinExistence type="predicted"/>
<evidence type="ECO:0000259" key="2">
    <source>
        <dbReference type="Pfam" id="PF13962"/>
    </source>
</evidence>
<sequence>MSEPTKAKLERNVSWFKRFQYNERIDKPKDARNVLLIVVALIAAVTFQAGVNPPGGVWQGRRSSRSSSLCISKGCFLCFPDIKHFGSLLLYTCHHISHLQVPFPF</sequence>
<dbReference type="EMBL" id="JAPFFJ010000019">
    <property type="protein sequence ID" value="KAJ6400275.1"/>
    <property type="molecule type" value="Genomic_DNA"/>
</dbReference>
<dbReference type="Pfam" id="PF13962">
    <property type="entry name" value="PGG"/>
    <property type="match status" value="1"/>
</dbReference>
<dbReference type="AlphaFoldDB" id="A0AAD6J8J6"/>
<keyword evidence="4" id="KW-1185">Reference proteome</keyword>
<feature type="transmembrane region" description="Helical" evidence="1">
    <location>
        <begin position="34"/>
        <end position="51"/>
    </location>
</feature>
<dbReference type="Proteomes" id="UP001162972">
    <property type="component" value="Chromosome 14"/>
</dbReference>
<dbReference type="InterPro" id="IPR026961">
    <property type="entry name" value="PGG_dom"/>
</dbReference>
<evidence type="ECO:0000313" key="4">
    <source>
        <dbReference type="Proteomes" id="UP001162972"/>
    </source>
</evidence>
<name>A0AAD6J8J6_9ROSI</name>
<evidence type="ECO:0000313" key="3">
    <source>
        <dbReference type="EMBL" id="KAJ6400275.1"/>
    </source>
</evidence>
<comment type="caution">
    <text evidence="3">The sequence shown here is derived from an EMBL/GenBank/DDBJ whole genome shotgun (WGS) entry which is preliminary data.</text>
</comment>
<keyword evidence="1" id="KW-0472">Membrane</keyword>
<gene>
    <name evidence="3" type="ORF">OIU84_015846</name>
</gene>
<keyword evidence="1" id="KW-1133">Transmembrane helix</keyword>
<feature type="domain" description="PGG" evidence="2">
    <location>
        <begin position="28"/>
        <end position="65"/>
    </location>
</feature>
<accession>A0AAD6J8J6</accession>